<feature type="compositionally biased region" description="Polar residues" evidence="1">
    <location>
        <begin position="53"/>
        <end position="67"/>
    </location>
</feature>
<dbReference type="GO" id="GO:0003700">
    <property type="term" value="F:DNA-binding transcription factor activity"/>
    <property type="evidence" value="ECO:0007669"/>
    <property type="project" value="InterPro"/>
</dbReference>
<evidence type="ECO:0008006" key="4">
    <source>
        <dbReference type="Google" id="ProtNLM"/>
    </source>
</evidence>
<dbReference type="Gene3D" id="1.20.5.170">
    <property type="match status" value="1"/>
</dbReference>
<evidence type="ECO:0000313" key="3">
    <source>
        <dbReference type="Proteomes" id="UP000509510"/>
    </source>
</evidence>
<dbReference type="PANTHER" id="PTHR38116">
    <property type="entry name" value="CHROMOSOME 7, WHOLE GENOME SHOTGUN SEQUENCE"/>
    <property type="match status" value="1"/>
</dbReference>
<feature type="compositionally biased region" description="Polar residues" evidence="1">
    <location>
        <begin position="211"/>
        <end position="247"/>
    </location>
</feature>
<dbReference type="SUPFAM" id="SSF57959">
    <property type="entry name" value="Leucine zipper domain"/>
    <property type="match status" value="1"/>
</dbReference>
<protein>
    <recommendedName>
        <fullName evidence="4">BZIP domain-containing protein</fullName>
    </recommendedName>
</protein>
<dbReference type="GeneID" id="55989546"/>
<dbReference type="PANTHER" id="PTHR38116:SF9">
    <property type="entry name" value="BZIP DOMAIN-CONTAINING PROTEIN"/>
    <property type="match status" value="1"/>
</dbReference>
<dbReference type="AlphaFoldDB" id="A0A7H8QM37"/>
<name>A0A7H8QM37_TALRU</name>
<reference evidence="3" key="1">
    <citation type="submission" date="2020-06" db="EMBL/GenBank/DDBJ databases">
        <title>A chromosome-scale genome assembly of Talaromyces rugulosus W13939.</title>
        <authorList>
            <person name="Wang B."/>
            <person name="Guo L."/>
            <person name="Ye K."/>
            <person name="Wang L."/>
        </authorList>
    </citation>
    <scope>NUCLEOTIDE SEQUENCE [LARGE SCALE GENOMIC DNA]</scope>
    <source>
        <strain evidence="3">W13939</strain>
    </source>
</reference>
<feature type="region of interest" description="Disordered" evidence="1">
    <location>
        <begin position="1"/>
        <end position="71"/>
    </location>
</feature>
<gene>
    <name evidence="2" type="ORF">TRUGW13939_02036</name>
</gene>
<dbReference type="InterPro" id="IPR046347">
    <property type="entry name" value="bZIP_sf"/>
</dbReference>
<evidence type="ECO:0000313" key="2">
    <source>
        <dbReference type="EMBL" id="QKX54946.1"/>
    </source>
</evidence>
<dbReference type="EMBL" id="CP055898">
    <property type="protein sequence ID" value="QKX54946.1"/>
    <property type="molecule type" value="Genomic_DNA"/>
</dbReference>
<keyword evidence="3" id="KW-1185">Reference proteome</keyword>
<evidence type="ECO:0000256" key="1">
    <source>
        <dbReference type="SAM" id="MobiDB-lite"/>
    </source>
</evidence>
<dbReference type="KEGG" id="trg:TRUGW13939_02036"/>
<sequence length="421" mass="47034">MGSERARKCNRSAEEVPSPRDPDRKRVLNVLAQRRYRERKKQRLADLQAKLRSAQSQSSKDASTTPATARAEICPSTSQIVQGTGPEWTNVLFPELQSDTQLFAGEDLFPDLQSTDWSAIPATLISHSASDCDHSKLIALPTPSLSDDSAALFDNLPLSNDNGRLQSFGQCRFPSNVVDWQALSLQNPMVPGDQSAFLDITEVPQDIPASDSDNNMSQPSHTSFPPTKMTPRQNPNLSFPPSSTLRHPNQLGRCLPPGVQNDVSSLDIPVLKVMKAGAFITNMLNCTSHVWDPFFRHVVQNQPPGLPPHFKATAAQQNIPHHPVFDIIPWASARTKFVCIFSQPPELRPPSAQDPLAIVNMMMDIDDDAEGMRICGEDGWDCRNWEVGEIFFRNWWWALDREIVENSNRLRARRGARKLSL</sequence>
<feature type="region of interest" description="Disordered" evidence="1">
    <location>
        <begin position="206"/>
        <end position="251"/>
    </location>
</feature>
<dbReference type="Proteomes" id="UP000509510">
    <property type="component" value="Chromosome I"/>
</dbReference>
<accession>A0A7H8QM37</accession>
<organism evidence="2 3">
    <name type="scientific">Talaromyces rugulosus</name>
    <name type="common">Penicillium rugulosum</name>
    <dbReference type="NCBI Taxonomy" id="121627"/>
    <lineage>
        <taxon>Eukaryota</taxon>
        <taxon>Fungi</taxon>
        <taxon>Dikarya</taxon>
        <taxon>Ascomycota</taxon>
        <taxon>Pezizomycotina</taxon>
        <taxon>Eurotiomycetes</taxon>
        <taxon>Eurotiomycetidae</taxon>
        <taxon>Eurotiales</taxon>
        <taxon>Trichocomaceae</taxon>
        <taxon>Talaromyces</taxon>
        <taxon>Talaromyces sect. Islandici</taxon>
    </lineage>
</organism>
<feature type="compositionally biased region" description="Basic and acidic residues" evidence="1">
    <location>
        <begin position="1"/>
        <end position="26"/>
    </location>
</feature>
<dbReference type="CDD" id="cd14688">
    <property type="entry name" value="bZIP_YAP"/>
    <property type="match status" value="1"/>
</dbReference>
<dbReference type="OrthoDB" id="2245989at2759"/>
<proteinExistence type="predicted"/>
<dbReference type="RefSeq" id="XP_035341125.1">
    <property type="nucleotide sequence ID" value="XM_035485232.1"/>
</dbReference>